<proteinExistence type="predicted"/>
<dbReference type="Pfam" id="PF01609">
    <property type="entry name" value="DDE_Tnp_1"/>
    <property type="match status" value="1"/>
</dbReference>
<dbReference type="EMBL" id="SNZH01000007">
    <property type="protein sequence ID" value="TDR43053.1"/>
    <property type="molecule type" value="Genomic_DNA"/>
</dbReference>
<keyword evidence="3" id="KW-1185">Reference proteome</keyword>
<accession>A0A4R6YW69</accession>
<dbReference type="OrthoDB" id="9774608at2"/>
<dbReference type="InterPro" id="IPR002559">
    <property type="entry name" value="Transposase_11"/>
</dbReference>
<feature type="domain" description="Transposase IS4-like" evidence="1">
    <location>
        <begin position="1"/>
        <end position="51"/>
    </location>
</feature>
<dbReference type="GO" id="GO:0006313">
    <property type="term" value="P:DNA transposition"/>
    <property type="evidence" value="ECO:0007669"/>
    <property type="project" value="InterPro"/>
</dbReference>
<dbReference type="Proteomes" id="UP000295293">
    <property type="component" value="Unassembled WGS sequence"/>
</dbReference>
<evidence type="ECO:0000313" key="3">
    <source>
        <dbReference type="Proteomes" id="UP000295293"/>
    </source>
</evidence>
<reference evidence="2 3" key="1">
    <citation type="submission" date="2019-03" db="EMBL/GenBank/DDBJ databases">
        <title>Genomic Encyclopedia of Type Strains, Phase IV (KMG-IV): sequencing the most valuable type-strain genomes for metagenomic binning, comparative biology and taxonomic classification.</title>
        <authorList>
            <person name="Goeker M."/>
        </authorList>
    </citation>
    <scope>NUCLEOTIDE SEQUENCE [LARGE SCALE GENOMIC DNA]</scope>
    <source>
        <strain evidence="2 3">DSM 21667</strain>
    </source>
</reference>
<dbReference type="PANTHER" id="PTHR35604:SF2">
    <property type="entry name" value="TRANSPOSASE INSH FOR INSERTION SEQUENCE ELEMENT IS5A-RELATED"/>
    <property type="match status" value="1"/>
</dbReference>
<dbReference type="GO" id="GO:0004803">
    <property type="term" value="F:transposase activity"/>
    <property type="evidence" value="ECO:0007669"/>
    <property type="project" value="InterPro"/>
</dbReference>
<dbReference type="AlphaFoldDB" id="A0A4R6YW69"/>
<gene>
    <name evidence="2" type="ORF">DFR29_10758</name>
</gene>
<name>A0A4R6YW69_9GAMM</name>
<dbReference type="GO" id="GO:0003677">
    <property type="term" value="F:DNA binding"/>
    <property type="evidence" value="ECO:0007669"/>
    <property type="project" value="InterPro"/>
</dbReference>
<organism evidence="2 3">
    <name type="scientific">Tahibacter aquaticus</name>
    <dbReference type="NCBI Taxonomy" id="520092"/>
    <lineage>
        <taxon>Bacteria</taxon>
        <taxon>Pseudomonadati</taxon>
        <taxon>Pseudomonadota</taxon>
        <taxon>Gammaproteobacteria</taxon>
        <taxon>Lysobacterales</taxon>
        <taxon>Rhodanobacteraceae</taxon>
        <taxon>Tahibacter</taxon>
    </lineage>
</organism>
<comment type="caution">
    <text evidence="2">The sequence shown here is derived from an EMBL/GenBank/DDBJ whole genome shotgun (WGS) entry which is preliminary data.</text>
</comment>
<sequence>MKAHIGVDVDSGLVHTVTTTAANEADITEAEYLLHGKEQVAYADAGYTGADKSAARKAWSGRLRASATA</sequence>
<dbReference type="PANTHER" id="PTHR35604">
    <property type="entry name" value="TRANSPOSASE INSH FOR INSERTION SEQUENCE ELEMENT IS5A-RELATED"/>
    <property type="match status" value="1"/>
</dbReference>
<evidence type="ECO:0000259" key="1">
    <source>
        <dbReference type="Pfam" id="PF01609"/>
    </source>
</evidence>
<protein>
    <submittedName>
        <fullName evidence="2">DDE family transposase</fullName>
    </submittedName>
</protein>
<evidence type="ECO:0000313" key="2">
    <source>
        <dbReference type="EMBL" id="TDR43053.1"/>
    </source>
</evidence>